<evidence type="ECO:0000313" key="1">
    <source>
        <dbReference type="EMBL" id="KAJ9654479.1"/>
    </source>
</evidence>
<reference evidence="1" key="1">
    <citation type="submission" date="2022-10" db="EMBL/GenBank/DDBJ databases">
        <title>Culturing micro-colonial fungi from biological soil crusts in the Mojave desert and describing Neophaeococcomyces mojavensis, and introducing the new genera and species Taxawa tesnikishii.</title>
        <authorList>
            <person name="Kurbessoian T."/>
            <person name="Stajich J.E."/>
        </authorList>
    </citation>
    <scope>NUCLEOTIDE SEQUENCE</scope>
    <source>
        <strain evidence="1">JES_112</strain>
    </source>
</reference>
<accession>A0ACC3A2P9</accession>
<name>A0ACC3A2P9_9EURO</name>
<dbReference type="Proteomes" id="UP001172386">
    <property type="component" value="Unassembled WGS sequence"/>
</dbReference>
<keyword evidence="2" id="KW-1185">Reference proteome</keyword>
<dbReference type="EMBL" id="JAPDRQ010000120">
    <property type="protein sequence ID" value="KAJ9654479.1"/>
    <property type="molecule type" value="Genomic_DNA"/>
</dbReference>
<evidence type="ECO:0000313" key="2">
    <source>
        <dbReference type="Proteomes" id="UP001172386"/>
    </source>
</evidence>
<comment type="caution">
    <text evidence="1">The sequence shown here is derived from an EMBL/GenBank/DDBJ whole genome shotgun (WGS) entry which is preliminary data.</text>
</comment>
<protein>
    <submittedName>
        <fullName evidence="1">Uncharacterized protein</fullName>
    </submittedName>
</protein>
<proteinExistence type="predicted"/>
<organism evidence="1 2">
    <name type="scientific">Neophaeococcomyces mojaviensis</name>
    <dbReference type="NCBI Taxonomy" id="3383035"/>
    <lineage>
        <taxon>Eukaryota</taxon>
        <taxon>Fungi</taxon>
        <taxon>Dikarya</taxon>
        <taxon>Ascomycota</taxon>
        <taxon>Pezizomycotina</taxon>
        <taxon>Eurotiomycetes</taxon>
        <taxon>Chaetothyriomycetidae</taxon>
        <taxon>Chaetothyriales</taxon>
        <taxon>Chaetothyriales incertae sedis</taxon>
        <taxon>Neophaeococcomyces</taxon>
    </lineage>
</organism>
<gene>
    <name evidence="1" type="ORF">H2198_006488</name>
</gene>
<sequence length="443" mass="50633">MRRTAWVVEVMNRYPNNTTVVIAPNQIHTTDENAMKTIYDRSAIKSRFYANMGSWKGVKSTLGFLDYPSAAPTRNNLIKCFQNQNLTALVDTIQGHVLQLVDLLRRESQRDEKVDGVICFRLWALDVVTDVLWGEEKTLLSQVDGSTPDFLRRFHAFSQWNALKASVPGADTFVRFFGSKRWRQLRWECDQLDTTAKEALQRWLQKPETKHNRDVLSMMKAMEAEESPKKRLPNEHIPAYMVEMLAAGSSTTSHTVAFACFLLARHQHEQQLLRQELFKEFPDPNNIDPTKLTSLPYLEGVLKETMRLYPMIPGPLERHLGKEIVVEGHVIPPGVVASTAAYTQGRLPDVYQDPGLWDPSRWLQANERMELNWIPFGTGSRSCPGSNLAFTELKYMIGTIFRLFKSRVPLGHEEDILDLVDIFAAGSRTGHVWLKFDEAAQEI</sequence>